<dbReference type="PROSITE" id="PS50004">
    <property type="entry name" value="C2"/>
    <property type="match status" value="1"/>
</dbReference>
<dbReference type="PANTHER" id="PTHR32246:SF15">
    <property type="entry name" value="CALCIUM-DEPENDENT LIPID-BINDING (CALB DOMAIN) FAMILY PROTEIN"/>
    <property type="match status" value="1"/>
</dbReference>
<accession>A0AAV7E654</accession>
<feature type="domain" description="C2" evidence="2">
    <location>
        <begin position="10"/>
        <end position="136"/>
    </location>
</feature>
<sequence>MSLSSSNIVPPLSLSDSSEEKIWTTMGRIRVEVCLISARGLPRSSSLWKQQWFAVGWIDPENKYCSKIDASGSSNPSWRTKFAMCLEDSDPKLQGLSLHVEVYAREPFFLRERLHGTAEIQLKEFFGKFGNNSEGSRAGTPEVGSFQLRRKKSDKPRGFVDVSVQISEDRVGVPSFSANDDEGGIRLPDQKTSLPLPIDGSMQPYSSQPYPAYINQNNNYPPSHLSGPAYPPPVASSYQSSSSVPPPPRTPPPPPPPSHVGFVPTFLPSTGPLPQSYMNLPSSNTGGRPAGAGPGFAAGVGAGALAAGAVIFGDDFMSAFDYPMGLQSGSLTVSMDPPF</sequence>
<evidence type="ECO:0000313" key="3">
    <source>
        <dbReference type="EMBL" id="KAG9443336.1"/>
    </source>
</evidence>
<dbReference type="InterPro" id="IPR000008">
    <property type="entry name" value="C2_dom"/>
</dbReference>
<reference evidence="3 4" key="1">
    <citation type="submission" date="2021-07" db="EMBL/GenBank/DDBJ databases">
        <title>The Aristolochia fimbriata genome: insights into angiosperm evolution, floral development and chemical biosynthesis.</title>
        <authorList>
            <person name="Jiao Y."/>
        </authorList>
    </citation>
    <scope>NUCLEOTIDE SEQUENCE [LARGE SCALE GENOMIC DNA]</scope>
    <source>
        <strain evidence="3">IBCAS-2021</strain>
        <tissue evidence="3">Leaf</tissue>
    </source>
</reference>
<dbReference type="InterPro" id="IPR035892">
    <property type="entry name" value="C2_domain_sf"/>
</dbReference>
<feature type="compositionally biased region" description="Pro residues" evidence="1">
    <location>
        <begin position="244"/>
        <end position="258"/>
    </location>
</feature>
<evidence type="ECO:0000313" key="4">
    <source>
        <dbReference type="Proteomes" id="UP000825729"/>
    </source>
</evidence>
<dbReference type="PANTHER" id="PTHR32246">
    <property type="entry name" value="INGRESSION PROTEIN FIC1"/>
    <property type="match status" value="1"/>
</dbReference>
<proteinExistence type="predicted"/>
<feature type="region of interest" description="Disordered" evidence="1">
    <location>
        <begin position="173"/>
        <end position="261"/>
    </location>
</feature>
<evidence type="ECO:0000256" key="1">
    <source>
        <dbReference type="SAM" id="MobiDB-lite"/>
    </source>
</evidence>
<dbReference type="Gene3D" id="2.60.40.150">
    <property type="entry name" value="C2 domain"/>
    <property type="match status" value="1"/>
</dbReference>
<dbReference type="GO" id="GO:0006952">
    <property type="term" value="P:defense response"/>
    <property type="evidence" value="ECO:0007669"/>
    <property type="project" value="InterPro"/>
</dbReference>
<feature type="compositionally biased region" description="Polar residues" evidence="1">
    <location>
        <begin position="203"/>
        <end position="221"/>
    </location>
</feature>
<keyword evidence="4" id="KW-1185">Reference proteome</keyword>
<dbReference type="EMBL" id="JAINDJ010000006">
    <property type="protein sequence ID" value="KAG9443336.1"/>
    <property type="molecule type" value="Genomic_DNA"/>
</dbReference>
<comment type="caution">
    <text evidence="3">The sequence shown here is derived from an EMBL/GenBank/DDBJ whole genome shotgun (WGS) entry which is preliminary data.</text>
</comment>
<evidence type="ECO:0000259" key="2">
    <source>
        <dbReference type="PROSITE" id="PS50004"/>
    </source>
</evidence>
<dbReference type="Pfam" id="PF00168">
    <property type="entry name" value="C2"/>
    <property type="match status" value="1"/>
</dbReference>
<name>A0AAV7E654_ARIFI</name>
<dbReference type="SMART" id="SM00239">
    <property type="entry name" value="C2"/>
    <property type="match status" value="1"/>
</dbReference>
<dbReference type="AlphaFoldDB" id="A0AAV7E654"/>
<organism evidence="3 4">
    <name type="scientific">Aristolochia fimbriata</name>
    <name type="common">White veined hardy Dutchman's pipe vine</name>
    <dbReference type="NCBI Taxonomy" id="158543"/>
    <lineage>
        <taxon>Eukaryota</taxon>
        <taxon>Viridiplantae</taxon>
        <taxon>Streptophyta</taxon>
        <taxon>Embryophyta</taxon>
        <taxon>Tracheophyta</taxon>
        <taxon>Spermatophyta</taxon>
        <taxon>Magnoliopsida</taxon>
        <taxon>Magnoliidae</taxon>
        <taxon>Piperales</taxon>
        <taxon>Aristolochiaceae</taxon>
        <taxon>Aristolochia</taxon>
    </lineage>
</organism>
<protein>
    <recommendedName>
        <fullName evidence="2">C2 domain-containing protein</fullName>
    </recommendedName>
</protein>
<dbReference type="CDD" id="cd04051">
    <property type="entry name" value="C2_SRC2_like"/>
    <property type="match status" value="1"/>
</dbReference>
<gene>
    <name evidence="3" type="ORF">H6P81_014676</name>
</gene>
<dbReference type="InterPro" id="IPR044750">
    <property type="entry name" value="C2_SRC2/BAP"/>
</dbReference>
<dbReference type="Proteomes" id="UP000825729">
    <property type="component" value="Unassembled WGS sequence"/>
</dbReference>
<dbReference type="SUPFAM" id="SSF49562">
    <property type="entry name" value="C2 domain (Calcium/lipid-binding domain, CaLB)"/>
    <property type="match status" value="1"/>
</dbReference>